<protein>
    <submittedName>
        <fullName evidence="2">Uncharacterized protein</fullName>
    </submittedName>
</protein>
<gene>
    <name evidence="2" type="ORF">GCM10022289_07860</name>
</gene>
<proteinExistence type="predicted"/>
<dbReference type="EMBL" id="BAABBY010000002">
    <property type="protein sequence ID" value="GAA4198703.1"/>
    <property type="molecule type" value="Genomic_DNA"/>
</dbReference>
<sequence length="567" mass="61048">MKKYLLIALISICLSVAAQQTPTNKTRSNNDFSQVDNYLIGLKRLGIPTSETDNLDAGGLPQNTVKLIYNTTLGKLRVYNPLAGVWEDATDLNNYYTKAQIEAAVSNAYIKNQNQYNQGQDASMSISGGITANGSKHYLGAFNLEGGTEYADLFFNNKDANKFGRLIYNSAINSDHLLWTNDYGAGSYKQVLIDGDAISSTGDQSGLKGIKQWVNGNYSSTIDAGVFVSKLSDRQANVEPDGFKLIDFTGGKSVKIISNQNQVPGEIEIRLPKDGYSTLAIDENTIHKTGEEIKKGNLIISNELDTNAVAYLFARDENTFHGSKIGSDGSIILNTNVPTDLYSGIKITNTNTKGNSPINLIAGTNSGGINFTGENYYNGQNNQFQINNYSSASDATILLDLSSKGNSLRIDSAGVSIYRLEAKNSFASPLLAYEGKRLKTVKDSIRLSPNAINAFSVGDAASIKVAPLELGSIIGSRHEIGFSSWNTSGTQYGIGGRVTSIAGNEESDLYFYNNGVERLVIDSAGKTTIGNDIEVTDLTKGVILKSPNGSRFRITVSDTGTLTTTAL</sequence>
<dbReference type="Proteomes" id="UP001501772">
    <property type="component" value="Unassembled WGS sequence"/>
</dbReference>
<feature type="chain" id="PRO_5046774540" evidence="1">
    <location>
        <begin position="19"/>
        <end position="567"/>
    </location>
</feature>
<reference evidence="3" key="1">
    <citation type="journal article" date="2019" name="Int. J. Syst. Evol. Microbiol.">
        <title>The Global Catalogue of Microorganisms (GCM) 10K type strain sequencing project: providing services to taxonomists for standard genome sequencing and annotation.</title>
        <authorList>
            <consortium name="The Broad Institute Genomics Platform"/>
            <consortium name="The Broad Institute Genome Sequencing Center for Infectious Disease"/>
            <person name="Wu L."/>
            <person name="Ma J."/>
        </authorList>
    </citation>
    <scope>NUCLEOTIDE SEQUENCE [LARGE SCALE GENOMIC DNA]</scope>
    <source>
        <strain evidence="3">JCM 17626</strain>
    </source>
</reference>
<evidence type="ECO:0000313" key="3">
    <source>
        <dbReference type="Proteomes" id="UP001501772"/>
    </source>
</evidence>
<organism evidence="2 3">
    <name type="scientific">Pedobacter jeongneungensis</name>
    <dbReference type="NCBI Taxonomy" id="947309"/>
    <lineage>
        <taxon>Bacteria</taxon>
        <taxon>Pseudomonadati</taxon>
        <taxon>Bacteroidota</taxon>
        <taxon>Sphingobacteriia</taxon>
        <taxon>Sphingobacteriales</taxon>
        <taxon>Sphingobacteriaceae</taxon>
        <taxon>Pedobacter</taxon>
    </lineage>
</organism>
<feature type="signal peptide" evidence="1">
    <location>
        <begin position="1"/>
        <end position="18"/>
    </location>
</feature>
<accession>A0ABP8B5K8</accession>
<keyword evidence="1" id="KW-0732">Signal</keyword>
<evidence type="ECO:0000256" key="1">
    <source>
        <dbReference type="SAM" id="SignalP"/>
    </source>
</evidence>
<keyword evidence="3" id="KW-1185">Reference proteome</keyword>
<name>A0ABP8B5K8_9SPHI</name>
<dbReference type="RefSeq" id="WP_344849671.1">
    <property type="nucleotide sequence ID" value="NZ_BAABBY010000002.1"/>
</dbReference>
<evidence type="ECO:0000313" key="2">
    <source>
        <dbReference type="EMBL" id="GAA4198703.1"/>
    </source>
</evidence>
<comment type="caution">
    <text evidence="2">The sequence shown here is derived from an EMBL/GenBank/DDBJ whole genome shotgun (WGS) entry which is preliminary data.</text>
</comment>